<keyword evidence="4" id="KW-1185">Reference proteome</keyword>
<dbReference type="Gene3D" id="2.70.70.10">
    <property type="entry name" value="Glucose Permease (Domain IIA)"/>
    <property type="match status" value="1"/>
</dbReference>
<feature type="chain" id="PRO_5011548650" evidence="1">
    <location>
        <begin position="20"/>
        <end position="310"/>
    </location>
</feature>
<dbReference type="SUPFAM" id="SSF51261">
    <property type="entry name" value="Duplicated hybrid motif"/>
    <property type="match status" value="1"/>
</dbReference>
<reference evidence="4" key="1">
    <citation type="submission" date="2016-10" db="EMBL/GenBank/DDBJ databases">
        <authorList>
            <person name="Varghese N."/>
            <person name="Submissions S."/>
        </authorList>
    </citation>
    <scope>NUCLEOTIDE SEQUENCE [LARGE SCALE GENOMIC DNA]</scope>
    <source>
        <strain evidence="4">DSM 24740</strain>
    </source>
</reference>
<accession>A0A1H9MB73</accession>
<dbReference type="AlphaFoldDB" id="A0A1H9MB73"/>
<dbReference type="STRING" id="478744.SAMN05444359_12825"/>
<dbReference type="Proteomes" id="UP000199021">
    <property type="component" value="Unassembled WGS sequence"/>
</dbReference>
<name>A0A1H9MB73_9BACT</name>
<evidence type="ECO:0000256" key="1">
    <source>
        <dbReference type="SAM" id="SignalP"/>
    </source>
</evidence>
<protein>
    <submittedName>
        <fullName evidence="3">Peptidase family M23</fullName>
    </submittedName>
</protein>
<dbReference type="CDD" id="cd12797">
    <property type="entry name" value="M23_peptidase"/>
    <property type="match status" value="1"/>
</dbReference>
<evidence type="ECO:0000313" key="3">
    <source>
        <dbReference type="EMBL" id="SER20944.1"/>
    </source>
</evidence>
<keyword evidence="1" id="KW-0732">Signal</keyword>
<dbReference type="EMBL" id="FOFB01000028">
    <property type="protein sequence ID" value="SER20944.1"/>
    <property type="molecule type" value="Genomic_DNA"/>
</dbReference>
<evidence type="ECO:0000259" key="2">
    <source>
        <dbReference type="Pfam" id="PF01551"/>
    </source>
</evidence>
<proteinExistence type="predicted"/>
<organism evidence="3 4">
    <name type="scientific">Neolewinella agarilytica</name>
    <dbReference type="NCBI Taxonomy" id="478744"/>
    <lineage>
        <taxon>Bacteria</taxon>
        <taxon>Pseudomonadati</taxon>
        <taxon>Bacteroidota</taxon>
        <taxon>Saprospiria</taxon>
        <taxon>Saprospirales</taxon>
        <taxon>Lewinellaceae</taxon>
        <taxon>Neolewinella</taxon>
    </lineage>
</organism>
<dbReference type="Pfam" id="PF01551">
    <property type="entry name" value="Peptidase_M23"/>
    <property type="match status" value="1"/>
</dbReference>
<dbReference type="InterPro" id="IPR016047">
    <property type="entry name" value="M23ase_b-sheet_dom"/>
</dbReference>
<dbReference type="InterPro" id="IPR011055">
    <property type="entry name" value="Dup_hybrid_motif"/>
</dbReference>
<evidence type="ECO:0000313" key="4">
    <source>
        <dbReference type="Proteomes" id="UP000199021"/>
    </source>
</evidence>
<dbReference type="InParanoid" id="A0A1H9MB73"/>
<dbReference type="RefSeq" id="WP_090172163.1">
    <property type="nucleotide sequence ID" value="NZ_FOFB01000028.1"/>
</dbReference>
<feature type="domain" description="M23ase beta-sheet core" evidence="2">
    <location>
        <begin position="150"/>
        <end position="247"/>
    </location>
</feature>
<feature type="signal peptide" evidence="1">
    <location>
        <begin position="1"/>
        <end position="19"/>
    </location>
</feature>
<dbReference type="OrthoDB" id="1112802at2"/>
<sequence>MLRYLLLSASFFVSLTLFAQHTVSKDVVVSVSKSVRDQEVNLTYSANNSTSGKMTIVLSLEGRSFERADGSIPAVKELLPGTNRIISLTNVSRTPAYSYMWVSGCVDVEHDEVTYLLPVAPGKTTWMDTLKSIGEVFLGKEKSLDFISFSFKASPGDKIYASRRGTIIEMEDKYDAPTGEGISYQRQNNYVVIEHDDCTRGRYELFAKGGITAGFGKTVEAGDVLGTVVDGSAFTNGTHLRFSVYYTDLSRKQLIEKQKDRAKTYQRQYVSVAFTGANGPGEVICTHPEEVIFQEMRKKDIKRWKKSRSN</sequence>
<gene>
    <name evidence="3" type="ORF">SAMN05444359_12825</name>
</gene>